<dbReference type="EMBL" id="MOXD01000003">
    <property type="protein sequence ID" value="OMQ24674.1"/>
    <property type="molecule type" value="Genomic_DNA"/>
</dbReference>
<keyword evidence="1" id="KW-0732">Signal</keyword>
<feature type="chain" id="PRO_5012684401" evidence="1">
    <location>
        <begin position="22"/>
        <end position="180"/>
    </location>
</feature>
<evidence type="ECO:0000256" key="1">
    <source>
        <dbReference type="SAM" id="SignalP"/>
    </source>
</evidence>
<organism evidence="2 3">
    <name type="scientific">Serratia oryzae</name>
    <dbReference type="NCBI Taxonomy" id="2034155"/>
    <lineage>
        <taxon>Bacteria</taxon>
        <taxon>Pseudomonadati</taxon>
        <taxon>Pseudomonadota</taxon>
        <taxon>Gammaproteobacteria</taxon>
        <taxon>Enterobacterales</taxon>
        <taxon>Yersiniaceae</taxon>
        <taxon>Serratia</taxon>
    </lineage>
</organism>
<name>A0A1S8CMJ1_9GAMM</name>
<sequence length="180" mass="18599">MKKTLVACAAGWLFVTGSANAISMQGEAGQHYTSLGVGMGTSTSGLAVSGNWLRSDHDGNVGSLGLGFSLPVGPMMATVGGKALYLSPNDGKSGAALAVGGGLQWPINRYFSLYGEGYFAPEALTSGVKAYSEVNGGLRWNVFSPFSVNAGYRYVNIEGKEGHRDNTVADGLYIGAGLSF</sequence>
<reference evidence="2 3" key="1">
    <citation type="submission" date="2016-11" db="EMBL/GenBank/DDBJ databases">
        <title>Rahnella oryzae sp. nov., isolated from rice root.</title>
        <authorList>
            <person name="Zhang X.-X."/>
            <person name="Zhang J."/>
        </authorList>
    </citation>
    <scope>NUCLEOTIDE SEQUENCE [LARGE SCALE GENOMIC DNA]</scope>
    <source>
        <strain evidence="2 3">J11-6</strain>
    </source>
</reference>
<keyword evidence="3" id="KW-1185">Reference proteome</keyword>
<gene>
    <name evidence="2" type="ORF">BMI79_07590</name>
</gene>
<proteinExistence type="predicted"/>
<feature type="signal peptide" evidence="1">
    <location>
        <begin position="1"/>
        <end position="21"/>
    </location>
</feature>
<dbReference type="SUPFAM" id="SSF56925">
    <property type="entry name" value="OMPA-like"/>
    <property type="match status" value="1"/>
</dbReference>
<dbReference type="InterPro" id="IPR009998">
    <property type="entry name" value="YfaZ"/>
</dbReference>
<protein>
    <submittedName>
        <fullName evidence="2">Porin</fullName>
    </submittedName>
</protein>
<dbReference type="AlphaFoldDB" id="A0A1S8CMJ1"/>
<dbReference type="OrthoDB" id="6506259at2"/>
<dbReference type="Proteomes" id="UP000216021">
    <property type="component" value="Unassembled WGS sequence"/>
</dbReference>
<comment type="caution">
    <text evidence="2">The sequence shown here is derived from an EMBL/GenBank/DDBJ whole genome shotgun (WGS) entry which is preliminary data.</text>
</comment>
<dbReference type="RefSeq" id="WP_076941554.1">
    <property type="nucleotide sequence ID" value="NZ_MOXD01000003.1"/>
</dbReference>
<dbReference type="STRING" id="2034155.BMI79_07590"/>
<evidence type="ECO:0000313" key="2">
    <source>
        <dbReference type="EMBL" id="OMQ24674.1"/>
    </source>
</evidence>
<dbReference type="InterPro" id="IPR011250">
    <property type="entry name" value="OMP/PagP_B-barrel"/>
</dbReference>
<accession>A0A1S8CMJ1</accession>
<dbReference type="Pfam" id="PF07437">
    <property type="entry name" value="YfaZ"/>
    <property type="match status" value="1"/>
</dbReference>
<evidence type="ECO:0000313" key="3">
    <source>
        <dbReference type="Proteomes" id="UP000216021"/>
    </source>
</evidence>